<sequence length="149" mass="16237">MLIFESTICVYGVCAFCVKAGIGSVPAPSGCGHVVMFTLVWFTTPPPPSPMFSFPPPVTCHNTPLLSQLNQDCPSLVQSTDNRLSLHRSQTRLIPSNTLLSFHRTFLEVRRVEGVGLLFRPGSQFTNSLFHCATSSRCVTVGHSAQPLC</sequence>
<keyword evidence="2" id="KW-1185">Reference proteome</keyword>
<proteinExistence type="predicted"/>
<gene>
    <name evidence="1" type="ORF">JZ751_004055</name>
</gene>
<organism evidence="1 2">
    <name type="scientific">Albula glossodonta</name>
    <name type="common">roundjaw bonefish</name>
    <dbReference type="NCBI Taxonomy" id="121402"/>
    <lineage>
        <taxon>Eukaryota</taxon>
        <taxon>Metazoa</taxon>
        <taxon>Chordata</taxon>
        <taxon>Craniata</taxon>
        <taxon>Vertebrata</taxon>
        <taxon>Euteleostomi</taxon>
        <taxon>Actinopterygii</taxon>
        <taxon>Neopterygii</taxon>
        <taxon>Teleostei</taxon>
        <taxon>Albuliformes</taxon>
        <taxon>Albulidae</taxon>
        <taxon>Albula</taxon>
    </lineage>
</organism>
<dbReference type="AlphaFoldDB" id="A0A8T2P641"/>
<comment type="caution">
    <text evidence="1">The sequence shown here is derived from an EMBL/GenBank/DDBJ whole genome shotgun (WGS) entry which is preliminary data.</text>
</comment>
<evidence type="ECO:0000313" key="2">
    <source>
        <dbReference type="Proteomes" id="UP000824540"/>
    </source>
</evidence>
<dbReference type="EMBL" id="JAFBMS010000012">
    <property type="protein sequence ID" value="KAG9348035.1"/>
    <property type="molecule type" value="Genomic_DNA"/>
</dbReference>
<accession>A0A8T2P641</accession>
<evidence type="ECO:0000313" key="1">
    <source>
        <dbReference type="EMBL" id="KAG9348035.1"/>
    </source>
</evidence>
<reference evidence="1" key="1">
    <citation type="thesis" date="2021" institute="BYU ScholarsArchive" country="Provo, UT, USA">
        <title>Applications of and Algorithms for Genome Assembly and Genomic Analyses with an Emphasis on Marine Teleosts.</title>
        <authorList>
            <person name="Pickett B.D."/>
        </authorList>
    </citation>
    <scope>NUCLEOTIDE SEQUENCE</scope>
    <source>
        <strain evidence="1">HI-2016</strain>
    </source>
</reference>
<dbReference type="Proteomes" id="UP000824540">
    <property type="component" value="Unassembled WGS sequence"/>
</dbReference>
<name>A0A8T2P641_9TELE</name>
<protein>
    <submittedName>
        <fullName evidence="1">Uncharacterized protein</fullName>
    </submittedName>
</protein>